<protein>
    <recommendedName>
        <fullName evidence="2">HIT domain-containing protein</fullName>
    </recommendedName>
</protein>
<reference evidence="3 4" key="1">
    <citation type="journal article" date="2016" name="Nat. Commun.">
        <title>Thousands of microbial genomes shed light on interconnected biogeochemical processes in an aquifer system.</title>
        <authorList>
            <person name="Anantharaman K."/>
            <person name="Brown C.T."/>
            <person name="Hug L.A."/>
            <person name="Sharon I."/>
            <person name="Castelle C.J."/>
            <person name="Probst A.J."/>
            <person name="Thomas B.C."/>
            <person name="Singh A."/>
            <person name="Wilkins M.J."/>
            <person name="Karaoz U."/>
            <person name="Brodie E.L."/>
            <person name="Williams K.H."/>
            <person name="Hubbard S.S."/>
            <person name="Banfield J.F."/>
        </authorList>
    </citation>
    <scope>NUCLEOTIDE SEQUENCE [LARGE SCALE GENOMIC DNA]</scope>
</reference>
<evidence type="ECO:0000259" key="2">
    <source>
        <dbReference type="PROSITE" id="PS51084"/>
    </source>
</evidence>
<accession>A0A1G2DBT3</accession>
<comment type="caution">
    <text evidence="1">Lacks conserved residue(s) required for the propagation of feature annotation.</text>
</comment>
<sequence>MKNKTLERLLTPPPESVVYEDDRLYVALASFPMSLGHTVVVWKGGVSDIHLLPRGDFEYLMDMVDATRNALMSVLAVSKVYLLYMDEVCDVHWHLVPRHEVEGLAALTADPKRTDDFSLATPLKKRFVEEKKKFVV</sequence>
<organism evidence="3 4">
    <name type="scientific">Candidatus Lloydbacteria bacterium RIFCSPHIGHO2_02_FULL_54_17</name>
    <dbReference type="NCBI Taxonomy" id="1798664"/>
    <lineage>
        <taxon>Bacteria</taxon>
        <taxon>Candidatus Lloydiibacteriota</taxon>
    </lineage>
</organism>
<dbReference type="AlphaFoldDB" id="A0A1G2DBT3"/>
<comment type="caution">
    <text evidence="3">The sequence shown here is derived from an EMBL/GenBank/DDBJ whole genome shotgun (WGS) entry which is preliminary data.</text>
</comment>
<feature type="domain" description="HIT" evidence="2">
    <location>
        <begin position="4"/>
        <end position="107"/>
    </location>
</feature>
<gene>
    <name evidence="3" type="ORF">A3C93_01490</name>
</gene>
<dbReference type="Gene3D" id="3.30.428.10">
    <property type="entry name" value="HIT-like"/>
    <property type="match status" value="1"/>
</dbReference>
<dbReference type="SUPFAM" id="SSF54197">
    <property type="entry name" value="HIT-like"/>
    <property type="match status" value="1"/>
</dbReference>
<dbReference type="Pfam" id="PF01230">
    <property type="entry name" value="HIT"/>
    <property type="match status" value="1"/>
</dbReference>
<dbReference type="InterPro" id="IPR011146">
    <property type="entry name" value="HIT-like"/>
</dbReference>
<evidence type="ECO:0000313" key="4">
    <source>
        <dbReference type="Proteomes" id="UP000178636"/>
    </source>
</evidence>
<evidence type="ECO:0000256" key="1">
    <source>
        <dbReference type="PROSITE-ProRule" id="PRU00464"/>
    </source>
</evidence>
<dbReference type="Proteomes" id="UP000178636">
    <property type="component" value="Unassembled WGS sequence"/>
</dbReference>
<dbReference type="GO" id="GO:0003824">
    <property type="term" value="F:catalytic activity"/>
    <property type="evidence" value="ECO:0007669"/>
    <property type="project" value="InterPro"/>
</dbReference>
<dbReference type="InterPro" id="IPR036265">
    <property type="entry name" value="HIT-like_sf"/>
</dbReference>
<dbReference type="PROSITE" id="PS51084">
    <property type="entry name" value="HIT_2"/>
    <property type="match status" value="1"/>
</dbReference>
<name>A0A1G2DBT3_9BACT</name>
<evidence type="ECO:0000313" key="3">
    <source>
        <dbReference type="EMBL" id="OGZ11003.1"/>
    </source>
</evidence>
<proteinExistence type="predicted"/>
<dbReference type="STRING" id="1798664.A3C93_01490"/>
<dbReference type="EMBL" id="MHLO01000041">
    <property type="protein sequence ID" value="OGZ11003.1"/>
    <property type="molecule type" value="Genomic_DNA"/>
</dbReference>